<evidence type="ECO:0000313" key="3">
    <source>
        <dbReference type="Proteomes" id="UP000030759"/>
    </source>
</evidence>
<dbReference type="InterPro" id="IPR039284">
    <property type="entry name" value="CCDC159/163"/>
</dbReference>
<sequence length="570" mass="64361">MVSPRDQNFFVTAGDWLRGPWWESMNRCDPLLAGLPWDSDYGVSYLSSPPPLSIPSWPAKEKRGKALDCMTRRSRTLEPEIVNAVSQQASKSVSWRQEWDLTSQPNEGTSCSNSDSDFYKEHNHDQDFVKRTHSTTKKSLEPCSSKVKGEHPLPVKNTMLIPDSQKFFQCELESLRTQLQAQTKAFEFLNHSVTMLEKESCLQQIKIQQLEEVWSPLSLQGEKEGRKRAEDQSQQELHGALAQGLQELQKTLRDSEELQQARTTRCLQLLAQEIRDSKKFLWEELELVREEVTFIYQKLQAQEDEISENLLNIQKMQKTQVKCRKVLTKMKQQAYEPCSYPEAEEVLAEGNCTWKDDLQKELSNIWSAVHSLQNSIDCLALSMGTRPRASCLKGHKGHLCLSSQYPSWDSDSDWETPFSKNGSYPPGVYSFGLFTTTIFANAGQVVTGNPTPHFLSVCRPNYTALGCPPPSPDRPGPDRFVTDQSACAGSPSLVAAARRAFPCKDAALCAYAVTYTAMYVTLVFRVKGSRLVKPSLCLALLCPAFLVGVVRVAEYRNHCFFREASLCNPD</sequence>
<organism evidence="2 3">
    <name type="scientific">Cricetulus griseus</name>
    <name type="common">Chinese hamster</name>
    <name type="synonym">Cricetulus barabensis griseus</name>
    <dbReference type="NCBI Taxonomy" id="10029"/>
    <lineage>
        <taxon>Eukaryota</taxon>
        <taxon>Metazoa</taxon>
        <taxon>Chordata</taxon>
        <taxon>Craniata</taxon>
        <taxon>Vertebrata</taxon>
        <taxon>Euteleostomi</taxon>
        <taxon>Mammalia</taxon>
        <taxon>Eutheria</taxon>
        <taxon>Euarchontoglires</taxon>
        <taxon>Glires</taxon>
        <taxon>Rodentia</taxon>
        <taxon>Myomorpha</taxon>
        <taxon>Muroidea</taxon>
        <taxon>Cricetidae</taxon>
        <taxon>Cricetinae</taxon>
        <taxon>Cricetulus</taxon>
    </lineage>
</organism>
<gene>
    <name evidence="2" type="ORF">H671_4g12120</name>
</gene>
<name>A0A061I780_CRIGR</name>
<evidence type="ECO:0000313" key="2">
    <source>
        <dbReference type="EMBL" id="ERE76068.1"/>
    </source>
</evidence>
<dbReference type="PANTHER" id="PTHR34533:SF1">
    <property type="entry name" value="COILED-COIL DOMAIN-CONTAINING PROTEIN 159"/>
    <property type="match status" value="1"/>
</dbReference>
<dbReference type="Proteomes" id="UP000030759">
    <property type="component" value="Unassembled WGS sequence"/>
</dbReference>
<protein>
    <submittedName>
        <fullName evidence="2">Coiled-coil domain-containing protein</fullName>
    </submittedName>
</protein>
<dbReference type="PANTHER" id="PTHR34533">
    <property type="entry name" value="TRANSMEMBRANE PROTEIN CCDC163"/>
    <property type="match status" value="1"/>
</dbReference>
<dbReference type="CDD" id="cd03384">
    <property type="entry name" value="PAP2_wunen"/>
    <property type="match status" value="1"/>
</dbReference>
<feature type="domain" description="Phosphatidic acid phosphatase type 2/haloperoxidase" evidence="1">
    <location>
        <begin position="429"/>
        <end position="558"/>
    </location>
</feature>
<dbReference type="Pfam" id="PF01569">
    <property type="entry name" value="PAP2"/>
    <property type="match status" value="1"/>
</dbReference>
<evidence type="ECO:0000259" key="1">
    <source>
        <dbReference type="Pfam" id="PF01569"/>
    </source>
</evidence>
<dbReference type="AlphaFoldDB" id="A0A061I780"/>
<dbReference type="EMBL" id="KE674875">
    <property type="protein sequence ID" value="ERE76068.1"/>
    <property type="molecule type" value="Genomic_DNA"/>
</dbReference>
<accession>A0A061I780</accession>
<proteinExistence type="predicted"/>
<dbReference type="InterPro" id="IPR000326">
    <property type="entry name" value="PAP2/HPO"/>
</dbReference>
<reference evidence="3" key="1">
    <citation type="journal article" date="2013" name="Nat. Biotechnol.">
        <title>Chinese hamster genome sequenced from sorted chromosomes.</title>
        <authorList>
            <person name="Brinkrolf K."/>
            <person name="Rupp O."/>
            <person name="Laux H."/>
            <person name="Kollin F."/>
            <person name="Ernst W."/>
            <person name="Linke B."/>
            <person name="Kofler R."/>
            <person name="Romand S."/>
            <person name="Hesse F."/>
            <person name="Budach W.E."/>
            <person name="Galosy S."/>
            <person name="Muller D."/>
            <person name="Noll T."/>
            <person name="Wienberg J."/>
            <person name="Jostock T."/>
            <person name="Leonard M."/>
            <person name="Grillari J."/>
            <person name="Tauch A."/>
            <person name="Goesmann A."/>
            <person name="Helk B."/>
            <person name="Mott J.E."/>
            <person name="Puhler A."/>
            <person name="Borth N."/>
        </authorList>
    </citation>
    <scope>NUCLEOTIDE SEQUENCE [LARGE SCALE GENOMIC DNA]</scope>
    <source>
        <strain evidence="3">17A/GY</strain>
    </source>
</reference>